<feature type="transmembrane region" description="Helical" evidence="1">
    <location>
        <begin position="6"/>
        <end position="26"/>
    </location>
</feature>
<dbReference type="KEGG" id="amq:AMETH_2504"/>
<keyword evidence="1" id="KW-0812">Transmembrane</keyword>
<sequence>MSTSVVILIVVVAIVVILGIALLARAQMRHCELDIRPLPETARQRYRQQWSLVQQQFVDRPGGAILEADRLLTLLMAERGYPTEGYEQQHRDLSVEHANTIEHYRRAHDITQGHQKTDASTEDLRKAMVHYRPVFEDLLGDADVRPEGDRHHAR</sequence>
<dbReference type="AlphaFoldDB" id="A0A076MUM2"/>
<proteinExistence type="predicted"/>
<name>A0A076MUM2_AMYME</name>
<dbReference type="EMBL" id="CP009110">
    <property type="protein sequence ID" value="AIJ22596.1"/>
    <property type="molecule type" value="Genomic_DNA"/>
</dbReference>
<dbReference type="PATRIC" id="fig|1068978.7.peg.2675"/>
<dbReference type="Proteomes" id="UP000062973">
    <property type="component" value="Chromosome"/>
</dbReference>
<dbReference type="STRING" id="1068978.AMETH_2504"/>
<keyword evidence="1" id="KW-1133">Transmembrane helix</keyword>
<evidence type="ECO:0000313" key="2">
    <source>
        <dbReference type="EMBL" id="AIJ22596.1"/>
    </source>
</evidence>
<reference evidence="2 3" key="1">
    <citation type="submission" date="2014-07" db="EMBL/GenBank/DDBJ databases">
        <title>Whole Genome Sequence of the Amycolatopsis methanolica 239.</title>
        <authorList>
            <person name="Tang B."/>
        </authorList>
    </citation>
    <scope>NUCLEOTIDE SEQUENCE [LARGE SCALE GENOMIC DNA]</scope>
    <source>
        <strain evidence="2 3">239</strain>
    </source>
</reference>
<gene>
    <name evidence="2" type="ORF">AMETH_2504</name>
</gene>
<accession>A0A076MUM2</accession>
<dbReference type="RefSeq" id="WP_017981814.1">
    <property type="nucleotide sequence ID" value="NZ_AQUL01000001.1"/>
</dbReference>
<dbReference type="eggNOG" id="ENOG50313FX">
    <property type="taxonomic scope" value="Bacteria"/>
</dbReference>
<organism evidence="2 3">
    <name type="scientific">Amycolatopsis methanolica 239</name>
    <dbReference type="NCBI Taxonomy" id="1068978"/>
    <lineage>
        <taxon>Bacteria</taxon>
        <taxon>Bacillati</taxon>
        <taxon>Actinomycetota</taxon>
        <taxon>Actinomycetes</taxon>
        <taxon>Pseudonocardiales</taxon>
        <taxon>Pseudonocardiaceae</taxon>
        <taxon>Amycolatopsis</taxon>
        <taxon>Amycolatopsis methanolica group</taxon>
    </lineage>
</organism>
<keyword evidence="1" id="KW-0472">Membrane</keyword>
<dbReference type="HOGENOM" id="CLU_101008_1_0_11"/>
<keyword evidence="3" id="KW-1185">Reference proteome</keyword>
<evidence type="ECO:0000313" key="3">
    <source>
        <dbReference type="Proteomes" id="UP000062973"/>
    </source>
</evidence>
<evidence type="ECO:0000256" key="1">
    <source>
        <dbReference type="SAM" id="Phobius"/>
    </source>
</evidence>
<dbReference type="OrthoDB" id="7502542at2"/>
<protein>
    <submittedName>
        <fullName evidence="2">Secreted protein</fullName>
    </submittedName>
</protein>